<dbReference type="Proteomes" id="UP001595279">
    <property type="component" value="Unassembled WGS sequence"/>
</dbReference>
<dbReference type="InterPro" id="IPR048147">
    <property type="entry name" value="CBO0543-like"/>
</dbReference>
<dbReference type="RefSeq" id="WP_390266788.1">
    <property type="nucleotide sequence ID" value="NZ_JBHRSA010000003.1"/>
</dbReference>
<comment type="caution">
    <text evidence="2">The sequence shown here is derived from an EMBL/GenBank/DDBJ whole genome shotgun (WGS) entry which is preliminary data.</text>
</comment>
<organism evidence="2 3">
    <name type="scientific">Virgibacillus xinjiangensis</name>
    <dbReference type="NCBI Taxonomy" id="393090"/>
    <lineage>
        <taxon>Bacteria</taxon>
        <taxon>Bacillati</taxon>
        <taxon>Bacillota</taxon>
        <taxon>Bacilli</taxon>
        <taxon>Bacillales</taxon>
        <taxon>Bacillaceae</taxon>
        <taxon>Virgibacillus</taxon>
    </lineage>
</organism>
<keyword evidence="1" id="KW-0812">Transmembrane</keyword>
<evidence type="ECO:0000313" key="3">
    <source>
        <dbReference type="Proteomes" id="UP001595279"/>
    </source>
</evidence>
<name>A0ABV7CQQ1_9BACI</name>
<feature type="transmembrane region" description="Helical" evidence="1">
    <location>
        <begin position="16"/>
        <end position="33"/>
    </location>
</feature>
<evidence type="ECO:0000313" key="2">
    <source>
        <dbReference type="EMBL" id="MFC3038737.1"/>
    </source>
</evidence>
<feature type="transmembrane region" description="Helical" evidence="1">
    <location>
        <begin position="110"/>
        <end position="128"/>
    </location>
</feature>
<keyword evidence="1" id="KW-0472">Membrane</keyword>
<feature type="transmembrane region" description="Helical" evidence="1">
    <location>
        <begin position="77"/>
        <end position="98"/>
    </location>
</feature>
<sequence length="180" mass="21404">MWNIISTYEEGKGVRAIHLALATGLLIALLRWGDWDHIREYYPTMLIMAIADLAYEAVANEYYYLWKIHPDFFLDDLGVLLLHAVVLYPFSAFLFLSNYPETLLWRIIHYAKWVAIYLVLEMIAYRLGVITYDHGWNLFWSSFFLIHMFLFLRLHYLRPLWAVIASVPSALFYMFMFGMI</sequence>
<reference evidence="3" key="1">
    <citation type="journal article" date="2019" name="Int. J. Syst. Evol. Microbiol.">
        <title>The Global Catalogue of Microorganisms (GCM) 10K type strain sequencing project: providing services to taxonomists for standard genome sequencing and annotation.</title>
        <authorList>
            <consortium name="The Broad Institute Genomics Platform"/>
            <consortium name="The Broad Institute Genome Sequencing Center for Infectious Disease"/>
            <person name="Wu L."/>
            <person name="Ma J."/>
        </authorList>
    </citation>
    <scope>NUCLEOTIDE SEQUENCE [LARGE SCALE GENOMIC DNA]</scope>
    <source>
        <strain evidence="3">KCTC 13128</strain>
    </source>
</reference>
<accession>A0ABV7CQQ1</accession>
<keyword evidence="3" id="KW-1185">Reference proteome</keyword>
<feature type="transmembrane region" description="Helical" evidence="1">
    <location>
        <begin position="134"/>
        <end position="152"/>
    </location>
</feature>
<dbReference type="NCBIfam" id="NF041644">
    <property type="entry name" value="CBO0543_fam"/>
    <property type="match status" value="1"/>
</dbReference>
<protein>
    <submittedName>
        <fullName evidence="2">CBO0543 family protein</fullName>
    </submittedName>
</protein>
<keyword evidence="1" id="KW-1133">Transmembrane helix</keyword>
<dbReference type="EMBL" id="JBHRSA010000003">
    <property type="protein sequence ID" value="MFC3038737.1"/>
    <property type="molecule type" value="Genomic_DNA"/>
</dbReference>
<evidence type="ECO:0000256" key="1">
    <source>
        <dbReference type="SAM" id="Phobius"/>
    </source>
</evidence>
<proteinExistence type="predicted"/>
<feature type="transmembrane region" description="Helical" evidence="1">
    <location>
        <begin position="159"/>
        <end position="179"/>
    </location>
</feature>
<gene>
    <name evidence="2" type="ORF">ACFOGI_00530</name>
</gene>